<evidence type="ECO:0000256" key="1">
    <source>
        <dbReference type="ARBA" id="ARBA00010923"/>
    </source>
</evidence>
<organism evidence="6">
    <name type="scientific">Leptolyngbya boryana CZ1</name>
    <dbReference type="NCBI Taxonomy" id="3060204"/>
    <lineage>
        <taxon>Bacteria</taxon>
        <taxon>Bacillati</taxon>
        <taxon>Cyanobacteriota</taxon>
        <taxon>Cyanophyceae</taxon>
        <taxon>Leptolyngbyales</taxon>
        <taxon>Leptolyngbyaceae</taxon>
        <taxon>Leptolyngbya group</taxon>
        <taxon>Leptolyngbya</taxon>
    </lineage>
</organism>
<dbReference type="PANTHER" id="PTHR43140:SF1">
    <property type="entry name" value="TYPE I RESTRICTION ENZYME ECOKI SPECIFICITY SUBUNIT"/>
    <property type="match status" value="1"/>
</dbReference>
<keyword evidence="3" id="KW-0238">DNA-binding</keyword>
<dbReference type="InterPro" id="IPR000055">
    <property type="entry name" value="Restrct_endonuc_typeI_TRD"/>
</dbReference>
<dbReference type="Gene3D" id="3.90.220.20">
    <property type="entry name" value="DNA methylase specificity domains"/>
    <property type="match status" value="2"/>
</dbReference>
<dbReference type="SUPFAM" id="SSF116734">
    <property type="entry name" value="DNA methylase specificity domain"/>
    <property type="match status" value="2"/>
</dbReference>
<dbReference type="InterPro" id="IPR051212">
    <property type="entry name" value="Type-I_RE_S_subunit"/>
</dbReference>
<dbReference type="GO" id="GO:0004519">
    <property type="term" value="F:endonuclease activity"/>
    <property type="evidence" value="ECO:0007669"/>
    <property type="project" value="UniProtKB-KW"/>
</dbReference>
<reference evidence="6" key="1">
    <citation type="journal article" date="2023" name="Plants (Basel)">
        <title>Genomic Analysis of Leptolyngbya boryana CZ1 Reveals Efficient Carbon Fixation Modules.</title>
        <authorList>
            <person name="Bai X."/>
            <person name="Wang H."/>
            <person name="Cheng W."/>
            <person name="Wang J."/>
            <person name="Ma M."/>
            <person name="Hu H."/>
            <person name="Song Z."/>
            <person name="Ma H."/>
            <person name="Fan Y."/>
            <person name="Du C."/>
            <person name="Xu J."/>
        </authorList>
    </citation>
    <scope>NUCLEOTIDE SEQUENCE</scope>
    <source>
        <strain evidence="6">CZ1</strain>
    </source>
</reference>
<evidence type="ECO:0000256" key="4">
    <source>
        <dbReference type="ARBA" id="ARBA00038652"/>
    </source>
</evidence>
<feature type="domain" description="Type I restriction modification DNA specificity" evidence="5">
    <location>
        <begin position="76"/>
        <end position="112"/>
    </location>
</feature>
<sequence length="366" mass="41144">MNRYTDYKDSGIDWLGKIPSHWKVSRLKSLAQVRSGPAGRSLSPRETVAMPCSEIEPDWLAKITEADYAKYYFESRFKQSTGLASISATDIRGLPIIIPPLSEQRSIVQYLDLQTHKIDTLIIAKQRLLRLLTEKRCALITHVVTRGLNPDAPLHYSGIDLIGDIPVHWNLIPLKRLLKLIDYGISEPVNIQGKIAVLRVGDICDGEISYDNIGFVEDVDPQLLLKTNDLVFNRTNSLDQVGKVGIFRGNTSFPMSFASSLVRLRCNQLAIPEFLNYQLNSQPMLIRARSEAVVAAEQATLNPNLYSYMLVPLPPVHEQIRIVEYLNKSVKKNYQLCAATHQIIELLQEKRISVISAAVLGKINLS</sequence>
<keyword evidence="6" id="KW-0540">Nuclease</keyword>
<dbReference type="Pfam" id="PF01420">
    <property type="entry name" value="Methylase_S"/>
    <property type="match status" value="1"/>
</dbReference>
<keyword evidence="2" id="KW-0680">Restriction system</keyword>
<evidence type="ECO:0000256" key="2">
    <source>
        <dbReference type="ARBA" id="ARBA00022747"/>
    </source>
</evidence>
<dbReference type="REBASE" id="767553">
    <property type="entry name" value="S1.LboCZ1ORF6690P"/>
</dbReference>
<gene>
    <name evidence="6" type="ORF">Q2T42_06685</name>
</gene>
<dbReference type="AlphaFoldDB" id="A0AA97AVM2"/>
<dbReference type="GO" id="GO:0009307">
    <property type="term" value="P:DNA restriction-modification system"/>
    <property type="evidence" value="ECO:0007669"/>
    <property type="project" value="UniProtKB-KW"/>
</dbReference>
<dbReference type="RefSeq" id="WP_316428163.1">
    <property type="nucleotide sequence ID" value="NZ_CP130144.1"/>
</dbReference>
<evidence type="ECO:0000256" key="3">
    <source>
        <dbReference type="ARBA" id="ARBA00023125"/>
    </source>
</evidence>
<keyword evidence="6" id="KW-0378">Hydrolase</keyword>
<keyword evidence="6" id="KW-0255">Endonuclease</keyword>
<reference evidence="6" key="2">
    <citation type="submission" date="2023-07" db="EMBL/GenBank/DDBJ databases">
        <authorList>
            <person name="Bai X.-H."/>
            <person name="Wang H.-H."/>
            <person name="Wang J."/>
            <person name="Ma M.-Y."/>
            <person name="Hu H.-H."/>
            <person name="Song Z.-L."/>
            <person name="Ma H.-G."/>
            <person name="Fan Y."/>
            <person name="Du C.-Y."/>
            <person name="Xu J.-C."/>
        </authorList>
    </citation>
    <scope>NUCLEOTIDE SEQUENCE</scope>
    <source>
        <strain evidence="6">CZ1</strain>
    </source>
</reference>
<comment type="similarity">
    <text evidence="1">Belongs to the type-I restriction system S methylase family.</text>
</comment>
<protein>
    <submittedName>
        <fullName evidence="6">Restriction endonuclease subunit S</fullName>
        <ecNumber evidence="6">3.1.21.-</ecNumber>
    </submittedName>
</protein>
<proteinExistence type="inferred from homology"/>
<dbReference type="EC" id="3.1.21.-" evidence="6"/>
<dbReference type="EMBL" id="CP130144">
    <property type="protein sequence ID" value="WNZ47515.1"/>
    <property type="molecule type" value="Genomic_DNA"/>
</dbReference>
<evidence type="ECO:0000313" key="6">
    <source>
        <dbReference type="EMBL" id="WNZ47515.1"/>
    </source>
</evidence>
<accession>A0AA97AVM2</accession>
<dbReference type="GO" id="GO:0016787">
    <property type="term" value="F:hydrolase activity"/>
    <property type="evidence" value="ECO:0007669"/>
    <property type="project" value="UniProtKB-KW"/>
</dbReference>
<name>A0AA97AVM2_LEPBY</name>
<evidence type="ECO:0000259" key="5">
    <source>
        <dbReference type="Pfam" id="PF01420"/>
    </source>
</evidence>
<dbReference type="InterPro" id="IPR044946">
    <property type="entry name" value="Restrct_endonuc_typeI_TRD_sf"/>
</dbReference>
<comment type="subunit">
    <text evidence="4">The methyltransferase is composed of M and S polypeptides.</text>
</comment>
<dbReference type="PANTHER" id="PTHR43140">
    <property type="entry name" value="TYPE-1 RESTRICTION ENZYME ECOKI SPECIFICITY PROTEIN"/>
    <property type="match status" value="1"/>
</dbReference>
<dbReference type="GO" id="GO:0003677">
    <property type="term" value="F:DNA binding"/>
    <property type="evidence" value="ECO:0007669"/>
    <property type="project" value="UniProtKB-KW"/>
</dbReference>